<proteinExistence type="predicted"/>
<dbReference type="EMBL" id="FQZG01000047">
    <property type="protein sequence ID" value="SHJ41769.1"/>
    <property type="molecule type" value="Genomic_DNA"/>
</dbReference>
<reference evidence="2" key="1">
    <citation type="submission" date="2016-11" db="EMBL/GenBank/DDBJ databases">
        <authorList>
            <person name="Varghese N."/>
            <person name="Submissions S."/>
        </authorList>
    </citation>
    <scope>NUCLEOTIDE SEQUENCE [LARGE SCALE GENOMIC DNA]</scope>
    <source>
        <strain evidence="2">DSM 12906</strain>
    </source>
</reference>
<dbReference type="STRING" id="1123357.SAMN02745244_02459"/>
<dbReference type="Proteomes" id="UP000184512">
    <property type="component" value="Unassembled WGS sequence"/>
</dbReference>
<accession>A0A1M6J558</accession>
<organism evidence="1 2">
    <name type="scientific">Tessaracoccus bendigoensis DSM 12906</name>
    <dbReference type="NCBI Taxonomy" id="1123357"/>
    <lineage>
        <taxon>Bacteria</taxon>
        <taxon>Bacillati</taxon>
        <taxon>Actinomycetota</taxon>
        <taxon>Actinomycetes</taxon>
        <taxon>Propionibacteriales</taxon>
        <taxon>Propionibacteriaceae</taxon>
        <taxon>Tessaracoccus</taxon>
    </lineage>
</organism>
<sequence length="68" mass="6740">MRRTRLQAGVGGVLAGALPQALALVIPPANLGLSPSTTTIQAGQVTVRTTTAEGVTEATAGHSALNCT</sequence>
<protein>
    <submittedName>
        <fullName evidence="1">Uncharacterized protein</fullName>
    </submittedName>
</protein>
<dbReference type="RefSeq" id="WP_073188708.1">
    <property type="nucleotide sequence ID" value="NZ_FQZG01000047.1"/>
</dbReference>
<gene>
    <name evidence="1" type="ORF">SAMN02745244_02459</name>
</gene>
<evidence type="ECO:0000313" key="1">
    <source>
        <dbReference type="EMBL" id="SHJ41769.1"/>
    </source>
</evidence>
<name>A0A1M6J558_9ACTN</name>
<dbReference type="AlphaFoldDB" id="A0A1M6J558"/>
<evidence type="ECO:0000313" key="2">
    <source>
        <dbReference type="Proteomes" id="UP000184512"/>
    </source>
</evidence>
<keyword evidence="2" id="KW-1185">Reference proteome</keyword>